<dbReference type="eggNOG" id="KOG0017">
    <property type="taxonomic scope" value="Eukaryota"/>
</dbReference>
<feature type="compositionally biased region" description="Basic and acidic residues" evidence="1">
    <location>
        <begin position="227"/>
        <end position="240"/>
    </location>
</feature>
<dbReference type="OMA" id="HAANDKN"/>
<dbReference type="HOGENOM" id="CLU_395568_0_0_1"/>
<proteinExistence type="predicted"/>
<dbReference type="Gramene" id="Bra038382.1">
    <property type="protein sequence ID" value="Bra038382.1-P"/>
    <property type="gene ID" value="Bra038382"/>
</dbReference>
<protein>
    <submittedName>
        <fullName evidence="2">Uncharacterized protein</fullName>
    </submittedName>
</protein>
<feature type="region of interest" description="Disordered" evidence="1">
    <location>
        <begin position="366"/>
        <end position="419"/>
    </location>
</feature>
<feature type="compositionally biased region" description="Basic and acidic residues" evidence="1">
    <location>
        <begin position="260"/>
        <end position="271"/>
    </location>
</feature>
<dbReference type="Proteomes" id="UP000011750">
    <property type="component" value="Chromosome A09"/>
</dbReference>
<dbReference type="InParanoid" id="M4FBB6"/>
<dbReference type="EnsemblPlants" id="Bra038382.1">
    <property type="protein sequence ID" value="Bra038382.1-P"/>
    <property type="gene ID" value="Bra038382"/>
</dbReference>
<name>M4FBB6_BRACM</name>
<feature type="region of interest" description="Disordered" evidence="1">
    <location>
        <begin position="219"/>
        <end position="347"/>
    </location>
</feature>
<feature type="compositionally biased region" description="Polar residues" evidence="1">
    <location>
        <begin position="334"/>
        <end position="344"/>
    </location>
</feature>
<reference evidence="2 3" key="1">
    <citation type="journal article" date="2011" name="Nat. Genet.">
        <title>The genome of the mesopolyploid crop species Brassica rapa.</title>
        <authorList>
            <consortium name="Brassica rapa Genome Sequencing Project Consortium"/>
            <person name="Wang X."/>
            <person name="Wang H."/>
            <person name="Wang J."/>
            <person name="Sun R."/>
            <person name="Wu J."/>
            <person name="Liu S."/>
            <person name="Bai Y."/>
            <person name="Mun J.H."/>
            <person name="Bancroft I."/>
            <person name="Cheng F."/>
            <person name="Huang S."/>
            <person name="Li X."/>
            <person name="Hua W."/>
            <person name="Wang J."/>
            <person name="Wang X."/>
            <person name="Freeling M."/>
            <person name="Pires J.C."/>
            <person name="Paterson A.H."/>
            <person name="Chalhoub B."/>
            <person name="Wang B."/>
            <person name="Hayward A."/>
            <person name="Sharpe A.G."/>
            <person name="Park B.S."/>
            <person name="Weisshaar B."/>
            <person name="Liu B."/>
            <person name="Li B."/>
            <person name="Liu B."/>
            <person name="Tong C."/>
            <person name="Song C."/>
            <person name="Duran C."/>
            <person name="Peng C."/>
            <person name="Geng C."/>
            <person name="Koh C."/>
            <person name="Lin C."/>
            <person name="Edwards D."/>
            <person name="Mu D."/>
            <person name="Shen D."/>
            <person name="Soumpourou E."/>
            <person name="Li F."/>
            <person name="Fraser F."/>
            <person name="Conant G."/>
            <person name="Lassalle G."/>
            <person name="King G.J."/>
            <person name="Bonnema G."/>
            <person name="Tang H."/>
            <person name="Wang H."/>
            <person name="Belcram H."/>
            <person name="Zhou H."/>
            <person name="Hirakawa H."/>
            <person name="Abe H."/>
            <person name="Guo H."/>
            <person name="Wang H."/>
            <person name="Jin H."/>
            <person name="Parkin I.A."/>
            <person name="Batley J."/>
            <person name="Kim J.S."/>
            <person name="Just J."/>
            <person name="Li J."/>
            <person name="Xu J."/>
            <person name="Deng J."/>
            <person name="Kim J.A."/>
            <person name="Li J."/>
            <person name="Yu J."/>
            <person name="Meng J."/>
            <person name="Wang J."/>
            <person name="Min J."/>
            <person name="Poulain J."/>
            <person name="Wang J."/>
            <person name="Hatakeyama K."/>
            <person name="Wu K."/>
            <person name="Wang L."/>
            <person name="Fang L."/>
            <person name="Trick M."/>
            <person name="Links M.G."/>
            <person name="Zhao M."/>
            <person name="Jin M."/>
            <person name="Ramchiary N."/>
            <person name="Drou N."/>
            <person name="Berkman P.J."/>
            <person name="Cai Q."/>
            <person name="Huang Q."/>
            <person name="Li R."/>
            <person name="Tabata S."/>
            <person name="Cheng S."/>
            <person name="Zhang S."/>
            <person name="Zhang S."/>
            <person name="Huang S."/>
            <person name="Sato S."/>
            <person name="Sun S."/>
            <person name="Kwon S.J."/>
            <person name="Choi S.R."/>
            <person name="Lee T.H."/>
            <person name="Fan W."/>
            <person name="Zhao X."/>
            <person name="Tan X."/>
            <person name="Xu X."/>
            <person name="Wang Y."/>
            <person name="Qiu Y."/>
            <person name="Yin Y."/>
            <person name="Li Y."/>
            <person name="Du Y."/>
            <person name="Liao Y."/>
            <person name="Lim Y."/>
            <person name="Narusaka Y."/>
            <person name="Wang Y."/>
            <person name="Wang Z."/>
            <person name="Li Z."/>
            <person name="Wang Z."/>
            <person name="Xiong Z."/>
            <person name="Zhang Z."/>
        </authorList>
    </citation>
    <scope>NUCLEOTIDE SEQUENCE [LARGE SCALE GENOMIC DNA]</scope>
    <source>
        <strain evidence="2 3">cv. Chiifu-401-42</strain>
    </source>
</reference>
<reference evidence="2" key="3">
    <citation type="submission" date="2023-03" db="UniProtKB">
        <authorList>
            <consortium name="EnsemblPlants"/>
        </authorList>
    </citation>
    <scope>IDENTIFICATION</scope>
    <source>
        <strain evidence="2">cv. Chiifu-401-42</strain>
    </source>
</reference>
<feature type="region of interest" description="Disordered" evidence="1">
    <location>
        <begin position="1"/>
        <end position="21"/>
    </location>
</feature>
<keyword evidence="3" id="KW-1185">Reference proteome</keyword>
<dbReference type="AlphaFoldDB" id="M4FBB6"/>
<evidence type="ECO:0000313" key="2">
    <source>
        <dbReference type="EnsemblPlants" id="Bra038382.1-P"/>
    </source>
</evidence>
<reference evidence="2 3" key="2">
    <citation type="journal article" date="2018" name="Hortic Res">
        <title>Improved Brassica rapa reference genome by single-molecule sequencing and chromosome conformation capture technologies.</title>
        <authorList>
            <person name="Zhang L."/>
            <person name="Cai X."/>
            <person name="Wu J."/>
            <person name="Liu M."/>
            <person name="Grob S."/>
            <person name="Cheng F."/>
            <person name="Liang J."/>
            <person name="Cai C."/>
            <person name="Liu Z."/>
            <person name="Liu B."/>
            <person name="Wang F."/>
            <person name="Li S."/>
            <person name="Liu F."/>
            <person name="Li X."/>
            <person name="Cheng L."/>
            <person name="Yang W."/>
            <person name="Li M.H."/>
            <person name="Grossniklaus U."/>
            <person name="Zheng H."/>
            <person name="Wang X."/>
        </authorList>
    </citation>
    <scope>NUCLEOTIDE SEQUENCE [LARGE SCALE GENOMIC DNA]</scope>
    <source>
        <strain evidence="2 3">cv. Chiifu-401-42</strain>
    </source>
</reference>
<feature type="compositionally biased region" description="Basic and acidic residues" evidence="1">
    <location>
        <begin position="372"/>
        <end position="386"/>
    </location>
</feature>
<evidence type="ECO:0000313" key="3">
    <source>
        <dbReference type="Proteomes" id="UP000011750"/>
    </source>
</evidence>
<organism evidence="2 3">
    <name type="scientific">Brassica campestris</name>
    <name type="common">Field mustard</name>
    <dbReference type="NCBI Taxonomy" id="3711"/>
    <lineage>
        <taxon>Eukaryota</taxon>
        <taxon>Viridiplantae</taxon>
        <taxon>Streptophyta</taxon>
        <taxon>Embryophyta</taxon>
        <taxon>Tracheophyta</taxon>
        <taxon>Spermatophyta</taxon>
        <taxon>Magnoliopsida</taxon>
        <taxon>eudicotyledons</taxon>
        <taxon>Gunneridae</taxon>
        <taxon>Pentapetalae</taxon>
        <taxon>rosids</taxon>
        <taxon>malvids</taxon>
        <taxon>Brassicales</taxon>
        <taxon>Brassicaceae</taxon>
        <taxon>Brassiceae</taxon>
        <taxon>Brassica</taxon>
    </lineage>
</organism>
<feature type="compositionally biased region" description="Basic and acidic residues" evidence="1">
    <location>
        <begin position="293"/>
        <end position="307"/>
    </location>
</feature>
<evidence type="ECO:0000256" key="1">
    <source>
        <dbReference type="SAM" id="MobiDB-lite"/>
    </source>
</evidence>
<sequence>MANSDSPSGNESPPNKATPTASAFVDTIMERMAQQDVVQKAMNKQLAAIAAILAPLAGNPEDLAMTIRRQLFNTYRTAGAENPAEKNAVQTPGGPDLTTIRELTKLKQSLLKDAIARSNNFIQMEEDTAAIHKKMNLTKPAVPKFEARQEPQQQTPDNKTNQRKIFVYVVNENELSGSKVVVRVKGWNVWDREASSSSSPRSTDLNQWDVKRRATQAEAEYAKSWSKNKEKKAQRPKDRAAQAGARPKHTKDDQPDEQEECKAGADNEQPHNRRRIQVILMRPRSSSDEEQDDVVRDSRERSIERPSESGISPNGSCDLRSKLKRKSQAAGSARDSNNTLQTVNKESKAKRVECVQVILARSLSSSDEEEDAVVRDSREHFIERPSESGSSPNGSCDLRSKLKRKAQAAGSARDSNNALRTVIKESKAKRVDNNSIQPHLKARVVDFRDQVNSKSEDVRIKLNRPKRSDLRQRDLVRSVKDYRRHAVTSKKWPSKPENYYHITFSPDDAIGVHMPHNDPLLVELDIATCDVAKVLFDMGRSVDLIFRDTLDKMGVDLRDMKPSGQIQTLRGDEQAACDLLIATVKMQQSTPHINVISKQIQPQKDEILEISVDEADQSKVIRSDLEISDDFGAFWRYLEQAPEMTIELDHRSILEEDIDRCSHLNIDRQRSAHKACLVTSNLKPKSSPIYKIAPDEF</sequence>
<accession>M4FBB6</accession>